<evidence type="ECO:0000313" key="2">
    <source>
        <dbReference type="EMBL" id="KAK9118312.1"/>
    </source>
</evidence>
<dbReference type="Proteomes" id="UP001419268">
    <property type="component" value="Unassembled WGS sequence"/>
</dbReference>
<reference evidence="2 3" key="1">
    <citation type="submission" date="2024-01" db="EMBL/GenBank/DDBJ databases">
        <title>Genome assemblies of Stephania.</title>
        <authorList>
            <person name="Yang L."/>
        </authorList>
    </citation>
    <scope>NUCLEOTIDE SEQUENCE [LARGE SCALE GENOMIC DNA]</scope>
    <source>
        <strain evidence="2">JXDWG</strain>
        <tissue evidence="2">Leaf</tissue>
    </source>
</reference>
<organism evidence="2 3">
    <name type="scientific">Stephania cephalantha</name>
    <dbReference type="NCBI Taxonomy" id="152367"/>
    <lineage>
        <taxon>Eukaryota</taxon>
        <taxon>Viridiplantae</taxon>
        <taxon>Streptophyta</taxon>
        <taxon>Embryophyta</taxon>
        <taxon>Tracheophyta</taxon>
        <taxon>Spermatophyta</taxon>
        <taxon>Magnoliopsida</taxon>
        <taxon>Ranunculales</taxon>
        <taxon>Menispermaceae</taxon>
        <taxon>Menispermoideae</taxon>
        <taxon>Cissampelideae</taxon>
        <taxon>Stephania</taxon>
    </lineage>
</organism>
<keyword evidence="1" id="KW-0472">Membrane</keyword>
<sequence>MEHFNGFVAVDISLTYLSFLISSLFPLLSKTLILHRRPSAPTSYFSRSDPVSLATPPSPYPYHWLDLKPPFRPSSSLFSFVTSPLCSLASLSISTATYLGLPLHLSLDQIHYCLVAYPDPPPPLSIPRSKTALASRHHRTGHAITTTPLFLSNHELGFYHFLFFVDLMFAILDLLF</sequence>
<keyword evidence="1" id="KW-0812">Transmembrane</keyword>
<accession>A0AAP0NSK7</accession>
<dbReference type="EMBL" id="JBBNAG010000007">
    <property type="protein sequence ID" value="KAK9118312.1"/>
    <property type="molecule type" value="Genomic_DNA"/>
</dbReference>
<dbReference type="AlphaFoldDB" id="A0AAP0NSK7"/>
<feature type="transmembrane region" description="Helical" evidence="1">
    <location>
        <begin position="6"/>
        <end position="28"/>
    </location>
</feature>
<evidence type="ECO:0000256" key="1">
    <source>
        <dbReference type="SAM" id="Phobius"/>
    </source>
</evidence>
<keyword evidence="3" id="KW-1185">Reference proteome</keyword>
<gene>
    <name evidence="2" type="ORF">Scep_016405</name>
</gene>
<evidence type="ECO:0000313" key="3">
    <source>
        <dbReference type="Proteomes" id="UP001419268"/>
    </source>
</evidence>
<name>A0AAP0NSK7_9MAGN</name>
<protein>
    <submittedName>
        <fullName evidence="2">Uncharacterized protein</fullName>
    </submittedName>
</protein>
<proteinExistence type="predicted"/>
<keyword evidence="1" id="KW-1133">Transmembrane helix</keyword>
<comment type="caution">
    <text evidence="2">The sequence shown here is derived from an EMBL/GenBank/DDBJ whole genome shotgun (WGS) entry which is preliminary data.</text>
</comment>